<keyword evidence="8" id="KW-1185">Reference proteome</keyword>
<evidence type="ECO:0000313" key="8">
    <source>
        <dbReference type="Proteomes" id="UP001057877"/>
    </source>
</evidence>
<gene>
    <name evidence="7" type="ORF">L1F29_18985</name>
</gene>
<dbReference type="PANTHER" id="PTHR33545">
    <property type="entry name" value="UPF0750 MEMBRANE PROTEIN YITT-RELATED"/>
    <property type="match status" value="1"/>
</dbReference>
<feature type="transmembrane region" description="Helical" evidence="6">
    <location>
        <begin position="7"/>
        <end position="26"/>
    </location>
</feature>
<name>A0ABY5S4R6_9BACL</name>
<evidence type="ECO:0000313" key="7">
    <source>
        <dbReference type="EMBL" id="UVI27555.1"/>
    </source>
</evidence>
<protein>
    <submittedName>
        <fullName evidence="7">YitT family protein</fullName>
    </submittedName>
</protein>
<dbReference type="InterPro" id="IPR051461">
    <property type="entry name" value="UPF0750_membrane"/>
</dbReference>
<feature type="transmembrane region" description="Helical" evidence="6">
    <location>
        <begin position="144"/>
        <end position="166"/>
    </location>
</feature>
<dbReference type="EMBL" id="CP091430">
    <property type="protein sequence ID" value="UVI27555.1"/>
    <property type="molecule type" value="Genomic_DNA"/>
</dbReference>
<dbReference type="RefSeq" id="WP_258383643.1">
    <property type="nucleotide sequence ID" value="NZ_CP091430.1"/>
</dbReference>
<proteinExistence type="predicted"/>
<evidence type="ECO:0000256" key="6">
    <source>
        <dbReference type="SAM" id="Phobius"/>
    </source>
</evidence>
<reference evidence="7" key="1">
    <citation type="submission" date="2022-01" db="EMBL/GenBank/DDBJ databases">
        <title>Paenibacillus spongiae sp. nov., isolated from marine sponge.</title>
        <authorList>
            <person name="Li Z."/>
            <person name="Zhang M."/>
        </authorList>
    </citation>
    <scope>NUCLEOTIDE SEQUENCE</scope>
    <source>
        <strain evidence="7">PHS-Z3</strain>
    </source>
</reference>
<comment type="subcellular location">
    <subcellularLocation>
        <location evidence="1">Cell membrane</location>
        <topology evidence="1">Multi-pass membrane protein</topology>
    </subcellularLocation>
</comment>
<dbReference type="Pfam" id="PF02588">
    <property type="entry name" value="YitT_membrane"/>
    <property type="match status" value="1"/>
</dbReference>
<feature type="transmembrane region" description="Helical" evidence="6">
    <location>
        <begin position="105"/>
        <end position="124"/>
    </location>
</feature>
<accession>A0ABY5S4R6</accession>
<dbReference type="InterPro" id="IPR003740">
    <property type="entry name" value="YitT"/>
</dbReference>
<keyword evidence="4 6" id="KW-1133">Transmembrane helix</keyword>
<feature type="transmembrane region" description="Helical" evidence="6">
    <location>
        <begin position="172"/>
        <end position="191"/>
    </location>
</feature>
<feature type="transmembrane region" description="Helical" evidence="6">
    <location>
        <begin position="46"/>
        <end position="66"/>
    </location>
</feature>
<dbReference type="PANTHER" id="PTHR33545:SF5">
    <property type="entry name" value="UPF0750 MEMBRANE PROTEIN YITT"/>
    <property type="match status" value="1"/>
</dbReference>
<keyword evidence="5 6" id="KW-0472">Membrane</keyword>
<evidence type="ECO:0000256" key="5">
    <source>
        <dbReference type="ARBA" id="ARBA00023136"/>
    </source>
</evidence>
<feature type="transmembrane region" description="Helical" evidence="6">
    <location>
        <begin position="73"/>
        <end position="93"/>
    </location>
</feature>
<evidence type="ECO:0000256" key="1">
    <source>
        <dbReference type="ARBA" id="ARBA00004651"/>
    </source>
</evidence>
<dbReference type="Proteomes" id="UP001057877">
    <property type="component" value="Chromosome"/>
</dbReference>
<evidence type="ECO:0000256" key="2">
    <source>
        <dbReference type="ARBA" id="ARBA00022475"/>
    </source>
</evidence>
<keyword evidence="3 6" id="KW-0812">Transmembrane</keyword>
<evidence type="ECO:0000256" key="3">
    <source>
        <dbReference type="ARBA" id="ARBA00022692"/>
    </source>
</evidence>
<evidence type="ECO:0000256" key="4">
    <source>
        <dbReference type="ARBA" id="ARBA00022989"/>
    </source>
</evidence>
<organism evidence="7 8">
    <name type="scientific">Paenibacillus spongiae</name>
    <dbReference type="NCBI Taxonomy" id="2909671"/>
    <lineage>
        <taxon>Bacteria</taxon>
        <taxon>Bacillati</taxon>
        <taxon>Bacillota</taxon>
        <taxon>Bacilli</taxon>
        <taxon>Bacillales</taxon>
        <taxon>Paenibacillaceae</taxon>
        <taxon>Paenibacillus</taxon>
    </lineage>
</organism>
<sequence>MLSLPKIAAIISGSFFIAIAINFFLMPLKVLDGGLIGIALILNYLFKIKVGLVMLLMSIPIFILIWRHHHKTIYASIIGLLFSSYLIDLLEPYQYYFLYYIEWTPITRSILGGALIGLGLGIMLKYDCSTGGLDLLAHYVSRFVPINIGLMIFIMDGIVVSLGALLLPDDTFILSLLTVTAGGVATGLCTMNMPEHS</sequence>
<keyword evidence="2" id="KW-1003">Cell membrane</keyword>